<evidence type="ECO:0000313" key="2">
    <source>
        <dbReference type="EMBL" id="KAK7601815.1"/>
    </source>
</evidence>
<organism evidence="2 3">
    <name type="scientific">Parthenolecanium corni</name>
    <dbReference type="NCBI Taxonomy" id="536013"/>
    <lineage>
        <taxon>Eukaryota</taxon>
        <taxon>Metazoa</taxon>
        <taxon>Ecdysozoa</taxon>
        <taxon>Arthropoda</taxon>
        <taxon>Hexapoda</taxon>
        <taxon>Insecta</taxon>
        <taxon>Pterygota</taxon>
        <taxon>Neoptera</taxon>
        <taxon>Paraneoptera</taxon>
        <taxon>Hemiptera</taxon>
        <taxon>Sternorrhyncha</taxon>
        <taxon>Coccoidea</taxon>
        <taxon>Coccidae</taxon>
        <taxon>Parthenolecanium</taxon>
    </lineage>
</organism>
<evidence type="ECO:0000256" key="1">
    <source>
        <dbReference type="SAM" id="SignalP"/>
    </source>
</evidence>
<gene>
    <name evidence="2" type="ORF">V9T40_009256</name>
</gene>
<feature type="signal peptide" evidence="1">
    <location>
        <begin position="1"/>
        <end position="19"/>
    </location>
</feature>
<protein>
    <submittedName>
        <fullName evidence="2">Uncharacterized protein</fullName>
    </submittedName>
</protein>
<comment type="caution">
    <text evidence="2">The sequence shown here is derived from an EMBL/GenBank/DDBJ whole genome shotgun (WGS) entry which is preliminary data.</text>
</comment>
<keyword evidence="1" id="KW-0732">Signal</keyword>
<proteinExistence type="predicted"/>
<dbReference type="Proteomes" id="UP001367676">
    <property type="component" value="Unassembled WGS sequence"/>
</dbReference>
<reference evidence="2 3" key="1">
    <citation type="submission" date="2024-03" db="EMBL/GenBank/DDBJ databases">
        <title>Adaptation during the transition from Ophiocordyceps entomopathogen to insect associate is accompanied by gene loss and intensified selection.</title>
        <authorList>
            <person name="Ward C.M."/>
            <person name="Onetto C.A."/>
            <person name="Borneman A.R."/>
        </authorList>
    </citation>
    <scope>NUCLEOTIDE SEQUENCE [LARGE SCALE GENOMIC DNA]</scope>
    <source>
        <strain evidence="2">AWRI1</strain>
        <tissue evidence="2">Single Adult Female</tissue>
    </source>
</reference>
<dbReference type="AlphaFoldDB" id="A0AAN9TME0"/>
<sequence>MWCWPLLYLLVFGGTEIRARPTEQYTDTLKRYYHDYHLMDDRELRAELTLVWFTIAGGAYYNLKEQVSADCNNASVAAATLWQELPSLEESTPLIADALSDAAADIRTMDRSSLLHPMEVVCRRLETRFRTNVTLHARFARLKQTVKIDPREGTPAIAHHQESANTSSLDHVNAFYVFWLQMPRIGQIVAHAAFANQLVASDHNCSAEYRLAKSIVELAKRGELRATVQNLYEKVRYDVIRSVIDKVVESEQEGHRVLVFQLVNDSIMVRLKKEFGEHPKLAVELEKMTEVEGKHCQSVDSSATSN</sequence>
<evidence type="ECO:0000313" key="3">
    <source>
        <dbReference type="Proteomes" id="UP001367676"/>
    </source>
</evidence>
<name>A0AAN9TME0_9HEMI</name>
<accession>A0AAN9TME0</accession>
<dbReference type="EMBL" id="JBBCAQ010000010">
    <property type="protein sequence ID" value="KAK7601815.1"/>
    <property type="molecule type" value="Genomic_DNA"/>
</dbReference>
<keyword evidence="3" id="KW-1185">Reference proteome</keyword>
<feature type="chain" id="PRO_5042912970" evidence="1">
    <location>
        <begin position="20"/>
        <end position="306"/>
    </location>
</feature>